<organism evidence="2 3">
    <name type="scientific">Liparis tanakae</name>
    <name type="common">Tanaka's snailfish</name>
    <dbReference type="NCBI Taxonomy" id="230148"/>
    <lineage>
        <taxon>Eukaryota</taxon>
        <taxon>Metazoa</taxon>
        <taxon>Chordata</taxon>
        <taxon>Craniata</taxon>
        <taxon>Vertebrata</taxon>
        <taxon>Euteleostomi</taxon>
        <taxon>Actinopterygii</taxon>
        <taxon>Neopterygii</taxon>
        <taxon>Teleostei</taxon>
        <taxon>Neoteleostei</taxon>
        <taxon>Acanthomorphata</taxon>
        <taxon>Eupercaria</taxon>
        <taxon>Perciformes</taxon>
        <taxon>Cottioidei</taxon>
        <taxon>Cottales</taxon>
        <taxon>Liparidae</taxon>
        <taxon>Liparis</taxon>
    </lineage>
</organism>
<sequence>MLIQEPMSRLRTRHKQRTGPAGRRGSAPHIMGWRRRRARSERPAALRGGDAPRGLDVASARN</sequence>
<gene>
    <name evidence="2" type="ORF">EYF80_067158</name>
</gene>
<proteinExistence type="predicted"/>
<evidence type="ECO:0000313" key="3">
    <source>
        <dbReference type="Proteomes" id="UP000314294"/>
    </source>
</evidence>
<dbReference type="Proteomes" id="UP000314294">
    <property type="component" value="Unassembled WGS sequence"/>
</dbReference>
<dbReference type="EMBL" id="SRLO01021252">
    <property type="protein sequence ID" value="TNN22727.1"/>
    <property type="molecule type" value="Genomic_DNA"/>
</dbReference>
<protein>
    <submittedName>
        <fullName evidence="2">Uncharacterized protein</fullName>
    </submittedName>
</protein>
<accession>A0A4Z2E1V7</accession>
<comment type="caution">
    <text evidence="2">The sequence shown here is derived from an EMBL/GenBank/DDBJ whole genome shotgun (WGS) entry which is preliminary data.</text>
</comment>
<reference evidence="2 3" key="1">
    <citation type="submission" date="2019-03" db="EMBL/GenBank/DDBJ databases">
        <title>First draft genome of Liparis tanakae, snailfish: a comprehensive survey of snailfish specific genes.</title>
        <authorList>
            <person name="Kim W."/>
            <person name="Song I."/>
            <person name="Jeong J.-H."/>
            <person name="Kim D."/>
            <person name="Kim S."/>
            <person name="Ryu S."/>
            <person name="Song J.Y."/>
            <person name="Lee S.K."/>
        </authorList>
    </citation>
    <scope>NUCLEOTIDE SEQUENCE [LARGE SCALE GENOMIC DNA]</scope>
    <source>
        <tissue evidence="2">Muscle</tissue>
    </source>
</reference>
<feature type="region of interest" description="Disordered" evidence="1">
    <location>
        <begin position="1"/>
        <end position="62"/>
    </location>
</feature>
<evidence type="ECO:0000256" key="1">
    <source>
        <dbReference type="SAM" id="MobiDB-lite"/>
    </source>
</evidence>
<name>A0A4Z2E1V7_9TELE</name>
<dbReference type="AlphaFoldDB" id="A0A4Z2E1V7"/>
<evidence type="ECO:0000313" key="2">
    <source>
        <dbReference type="EMBL" id="TNN22727.1"/>
    </source>
</evidence>
<keyword evidence="3" id="KW-1185">Reference proteome</keyword>